<gene>
    <name evidence="2" type="ORF">H7U12_13305</name>
</gene>
<dbReference type="Gene3D" id="2.40.50.230">
    <property type="entry name" value="Gp5 N-terminal domain"/>
    <property type="match status" value="1"/>
</dbReference>
<evidence type="ECO:0000313" key="2">
    <source>
        <dbReference type="EMBL" id="MBC3540665.1"/>
    </source>
</evidence>
<sequence>MSDKDNLSDLLRQAMTSRLADVRVAMPAAIVEYDFKTQKASVKPLINRRYADGRISEFPVINNVPVVFPRSGGASLTFPVVSGDTVLLLFCDRSIDAWTNSGGTVNQDDNRMHSLNDAVAIPGLIPFALGTKAKNNEDVLLTYAGAEIEITSDGQINMKSPVKVTVDSPEVRMTGNLRVKGDIYDLDDEYGTFNHIRQIYNIHTHPENDEGGPTDVPIQQLGVLGDTE</sequence>
<proteinExistence type="predicted"/>
<organism evidence="2 3">
    <name type="scientific">Rufibacter sediminis</name>
    <dbReference type="NCBI Taxonomy" id="2762756"/>
    <lineage>
        <taxon>Bacteria</taxon>
        <taxon>Pseudomonadati</taxon>
        <taxon>Bacteroidota</taxon>
        <taxon>Cytophagia</taxon>
        <taxon>Cytophagales</taxon>
        <taxon>Hymenobacteraceae</taxon>
        <taxon>Rufibacter</taxon>
    </lineage>
</organism>
<dbReference type="EMBL" id="JACOAF010000030">
    <property type="protein sequence ID" value="MBC3540665.1"/>
    <property type="molecule type" value="Genomic_DNA"/>
</dbReference>
<protein>
    <recommendedName>
        <fullName evidence="1">Phage protein Gp138 N-terminal domain-containing protein</fullName>
    </recommendedName>
</protein>
<feature type="domain" description="Phage protein Gp138 N-terminal" evidence="1">
    <location>
        <begin position="26"/>
        <end position="123"/>
    </location>
</feature>
<dbReference type="Pfam" id="PF18352">
    <property type="entry name" value="Gp138_N"/>
    <property type="match status" value="1"/>
</dbReference>
<dbReference type="InterPro" id="IPR037026">
    <property type="entry name" value="Vgr_OB-fold_dom_sf"/>
</dbReference>
<comment type="caution">
    <text evidence="2">The sequence shown here is derived from an EMBL/GenBank/DDBJ whole genome shotgun (WGS) entry which is preliminary data.</text>
</comment>
<accession>A0ABR6VTZ3</accession>
<evidence type="ECO:0000259" key="1">
    <source>
        <dbReference type="Pfam" id="PF18352"/>
    </source>
</evidence>
<reference evidence="2 3" key="1">
    <citation type="journal article" date="2019" name="Int. J. Syst. Evol. Microbiol.">
        <title>Rufibacter sediminis sp. nov., isolated from freshwater lake sediment.</title>
        <authorList>
            <person name="Qu J.H."/>
            <person name="Zhang L.J."/>
            <person name="Fu Y.H."/>
            <person name="Li H.F."/>
        </authorList>
    </citation>
    <scope>NUCLEOTIDE SEQUENCE [LARGE SCALE GENOMIC DNA]</scope>
    <source>
        <strain evidence="2 3">H-1</strain>
    </source>
</reference>
<dbReference type="Proteomes" id="UP000659698">
    <property type="component" value="Unassembled WGS sequence"/>
</dbReference>
<dbReference type="RefSeq" id="WP_186638705.1">
    <property type="nucleotide sequence ID" value="NZ_JACOAF010000030.1"/>
</dbReference>
<dbReference type="InterPro" id="IPR041599">
    <property type="entry name" value="Gp138_N"/>
</dbReference>
<keyword evidence="3" id="KW-1185">Reference proteome</keyword>
<name>A0ABR6VTZ3_9BACT</name>
<evidence type="ECO:0000313" key="3">
    <source>
        <dbReference type="Proteomes" id="UP000659698"/>
    </source>
</evidence>